<dbReference type="PROSITE" id="PS51257">
    <property type="entry name" value="PROKAR_LIPOPROTEIN"/>
    <property type="match status" value="1"/>
</dbReference>
<accession>A0A067TMG4</accession>
<feature type="transmembrane region" description="Helical" evidence="1">
    <location>
        <begin position="244"/>
        <end position="262"/>
    </location>
</feature>
<protein>
    <submittedName>
        <fullName evidence="2">Uncharacterized protein</fullName>
    </submittedName>
</protein>
<dbReference type="EMBL" id="KL142371">
    <property type="protein sequence ID" value="KDR81109.1"/>
    <property type="molecule type" value="Genomic_DNA"/>
</dbReference>
<reference evidence="3" key="1">
    <citation type="journal article" date="2014" name="Proc. Natl. Acad. Sci. U.S.A.">
        <title>Extensive sampling of basidiomycete genomes demonstrates inadequacy of the white-rot/brown-rot paradigm for wood decay fungi.</title>
        <authorList>
            <person name="Riley R."/>
            <person name="Salamov A.A."/>
            <person name="Brown D.W."/>
            <person name="Nagy L.G."/>
            <person name="Floudas D."/>
            <person name="Held B.W."/>
            <person name="Levasseur A."/>
            <person name="Lombard V."/>
            <person name="Morin E."/>
            <person name="Otillar R."/>
            <person name="Lindquist E.A."/>
            <person name="Sun H."/>
            <person name="LaButti K.M."/>
            <person name="Schmutz J."/>
            <person name="Jabbour D."/>
            <person name="Luo H."/>
            <person name="Baker S.E."/>
            <person name="Pisabarro A.G."/>
            <person name="Walton J.D."/>
            <person name="Blanchette R.A."/>
            <person name="Henrissat B."/>
            <person name="Martin F."/>
            <person name="Cullen D."/>
            <person name="Hibbett D.S."/>
            <person name="Grigoriev I.V."/>
        </authorList>
    </citation>
    <scope>NUCLEOTIDE SEQUENCE [LARGE SCALE GENOMIC DNA]</scope>
    <source>
        <strain evidence="3">CBS 339.88</strain>
    </source>
</reference>
<keyword evidence="1" id="KW-0472">Membrane</keyword>
<dbReference type="HOGENOM" id="CLU_044614_3_1_1"/>
<dbReference type="AlphaFoldDB" id="A0A067TMG4"/>
<feature type="transmembrane region" description="Helical" evidence="1">
    <location>
        <begin position="131"/>
        <end position="150"/>
    </location>
</feature>
<keyword evidence="3" id="KW-1185">Reference proteome</keyword>
<dbReference type="OrthoDB" id="3186354at2759"/>
<proteinExistence type="predicted"/>
<feature type="transmembrane region" description="Helical" evidence="1">
    <location>
        <begin position="170"/>
        <end position="191"/>
    </location>
</feature>
<gene>
    <name evidence="2" type="ORF">GALMADRAFT_116168</name>
</gene>
<name>A0A067TMG4_GALM3</name>
<feature type="transmembrane region" description="Helical" evidence="1">
    <location>
        <begin position="12"/>
        <end position="37"/>
    </location>
</feature>
<evidence type="ECO:0000313" key="2">
    <source>
        <dbReference type="EMBL" id="KDR81109.1"/>
    </source>
</evidence>
<feature type="transmembrane region" description="Helical" evidence="1">
    <location>
        <begin position="106"/>
        <end position="124"/>
    </location>
</feature>
<organism evidence="2 3">
    <name type="scientific">Galerina marginata (strain CBS 339.88)</name>
    <dbReference type="NCBI Taxonomy" id="685588"/>
    <lineage>
        <taxon>Eukaryota</taxon>
        <taxon>Fungi</taxon>
        <taxon>Dikarya</taxon>
        <taxon>Basidiomycota</taxon>
        <taxon>Agaricomycotina</taxon>
        <taxon>Agaricomycetes</taxon>
        <taxon>Agaricomycetidae</taxon>
        <taxon>Agaricales</taxon>
        <taxon>Agaricineae</taxon>
        <taxon>Strophariaceae</taxon>
        <taxon>Galerina</taxon>
    </lineage>
</organism>
<evidence type="ECO:0000313" key="3">
    <source>
        <dbReference type="Proteomes" id="UP000027222"/>
    </source>
</evidence>
<feature type="transmembrane region" description="Helical" evidence="1">
    <location>
        <begin position="212"/>
        <end position="238"/>
    </location>
</feature>
<dbReference type="Proteomes" id="UP000027222">
    <property type="component" value="Unassembled WGS sequence"/>
</dbReference>
<keyword evidence="1" id="KW-0812">Transmembrane</keyword>
<evidence type="ECO:0000256" key="1">
    <source>
        <dbReference type="SAM" id="Phobius"/>
    </source>
</evidence>
<sequence>MAFKDFSNDKTILLSALGTSTLYGLSMVVFSCCVFILWKRGSQGGGNSWILLSLAIAQFIVSSIHIGDIWQQAIVGFLFHTDIPHGPRTYFETSPNNVGNTLQKCLLVISAFLADAVLIWRVYIVWERRNLIYIPPIITTIVYLTVYFIGIGMLNPNASGTNPLAGVVPWLTAGLSLSIATNTILTGLIAGRIWWTYRNNIGSDYTSGSAKYMVVIWTMLDSGAVYTVTEIVTIAFLGPQVGGFLSNLFIQVAGIVPTLIMVRVGLRQQVATCHGVSLPISFRQRELSTGVILSGTEVESYAVDVFVSRNTKSN</sequence>
<keyword evidence="1" id="KW-1133">Transmembrane helix</keyword>
<feature type="transmembrane region" description="Helical" evidence="1">
    <location>
        <begin position="49"/>
        <end position="70"/>
    </location>
</feature>